<dbReference type="InterPro" id="IPR042178">
    <property type="entry name" value="Serpin_sf_1"/>
</dbReference>
<dbReference type="SUPFAM" id="SSF56574">
    <property type="entry name" value="Serpins"/>
    <property type="match status" value="1"/>
</dbReference>
<dbReference type="InterPro" id="IPR023796">
    <property type="entry name" value="Serpin_dom"/>
</dbReference>
<dbReference type="InterPro" id="IPR036186">
    <property type="entry name" value="Serpin_sf"/>
</dbReference>
<organism evidence="3 4">
    <name type="scientific">Williamsia herbipolensis</name>
    <dbReference type="NCBI Taxonomy" id="1603258"/>
    <lineage>
        <taxon>Bacteria</taxon>
        <taxon>Bacillati</taxon>
        <taxon>Actinomycetota</taxon>
        <taxon>Actinomycetes</taxon>
        <taxon>Mycobacteriales</taxon>
        <taxon>Nocardiaceae</taxon>
        <taxon>Williamsia</taxon>
    </lineage>
</organism>
<evidence type="ECO:0000313" key="4">
    <source>
        <dbReference type="Proteomes" id="UP001432128"/>
    </source>
</evidence>
<keyword evidence="4" id="KW-1185">Reference proteome</keyword>
<protein>
    <recommendedName>
        <fullName evidence="2">Serpin domain-containing protein</fullName>
    </recommendedName>
</protein>
<dbReference type="Gene3D" id="2.30.39.10">
    <property type="entry name" value="Alpha-1-antitrypsin, domain 1"/>
    <property type="match status" value="1"/>
</dbReference>
<proteinExistence type="inferred from homology"/>
<comment type="similarity">
    <text evidence="1">Belongs to the serpin family.</text>
</comment>
<dbReference type="EMBL" id="CP108021">
    <property type="protein sequence ID" value="WUM20143.1"/>
    <property type="molecule type" value="Genomic_DNA"/>
</dbReference>
<dbReference type="InterPro" id="IPR000215">
    <property type="entry name" value="Serpin_fam"/>
</dbReference>
<dbReference type="Pfam" id="PF00079">
    <property type="entry name" value="Serpin"/>
    <property type="match status" value="1"/>
</dbReference>
<evidence type="ECO:0000313" key="3">
    <source>
        <dbReference type="EMBL" id="WUM20143.1"/>
    </source>
</evidence>
<dbReference type="Gene3D" id="3.30.497.10">
    <property type="entry name" value="Antithrombin, subunit I, domain 2"/>
    <property type="match status" value="1"/>
</dbReference>
<dbReference type="GO" id="GO:0005615">
    <property type="term" value="C:extracellular space"/>
    <property type="evidence" value="ECO:0007669"/>
    <property type="project" value="InterPro"/>
</dbReference>
<accession>A0AAU4K2E1</accession>
<evidence type="ECO:0000256" key="1">
    <source>
        <dbReference type="RuleBase" id="RU000411"/>
    </source>
</evidence>
<dbReference type="RefSeq" id="WP_328857538.1">
    <property type="nucleotide sequence ID" value="NZ_CP108021.1"/>
</dbReference>
<dbReference type="InterPro" id="IPR042185">
    <property type="entry name" value="Serpin_sf_2"/>
</dbReference>
<dbReference type="GO" id="GO:0004867">
    <property type="term" value="F:serine-type endopeptidase inhibitor activity"/>
    <property type="evidence" value="ECO:0007669"/>
    <property type="project" value="InterPro"/>
</dbReference>
<gene>
    <name evidence="3" type="ORF">OG579_21075</name>
</gene>
<sequence>MTFAQIGIDTERAATEALVDGVRRVGVAMASASSSTGSPNTVVSPWSAVTAIGMVRAGADDTGAAEIDRVLGTSRPEAIAALLGQLGAIGGDPGTVDVDNPPSPPVYQQGAGAFIARSHPPRRAYLTDLARYFDSGVYPLDFATPQAQEAVNEWVAVNTGGQITRAPVPIGSDTDLALLTTVYLAAAWASPFSPDATRDEPFTTATGRTVSAPLMGGTFSTRLANGPGWTAAELPYAGAGLAMQVILPASGATTRSVLSDTVLASVSGALRAATPTPGVEVTVPRWKTEASIDLGPVLRALGMGRIFAPGSLDGIAPGAVVSGAAQAGVITIGERGTVAAAATGVTTITGVPQPPTVTFTADRAFVYQIVDTATGLPVFLGTMNDPSAS</sequence>
<name>A0AAU4K2E1_9NOCA</name>
<dbReference type="SMART" id="SM00093">
    <property type="entry name" value="SERPIN"/>
    <property type="match status" value="1"/>
</dbReference>
<dbReference type="Proteomes" id="UP001432128">
    <property type="component" value="Chromosome"/>
</dbReference>
<evidence type="ECO:0000259" key="2">
    <source>
        <dbReference type="SMART" id="SM00093"/>
    </source>
</evidence>
<dbReference type="PANTHER" id="PTHR11461:SF211">
    <property type="entry name" value="GH10112P-RELATED"/>
    <property type="match status" value="1"/>
</dbReference>
<dbReference type="PANTHER" id="PTHR11461">
    <property type="entry name" value="SERINE PROTEASE INHIBITOR, SERPIN"/>
    <property type="match status" value="1"/>
</dbReference>
<dbReference type="KEGG" id="whr:OG579_21075"/>
<reference evidence="3 4" key="1">
    <citation type="submission" date="2022-10" db="EMBL/GenBank/DDBJ databases">
        <title>The complete genomes of actinobacterial strains from the NBC collection.</title>
        <authorList>
            <person name="Joergensen T.S."/>
            <person name="Alvarez Arevalo M."/>
            <person name="Sterndorff E.B."/>
            <person name="Faurdal D."/>
            <person name="Vuksanovic O."/>
            <person name="Mourched A.-S."/>
            <person name="Charusanti P."/>
            <person name="Shaw S."/>
            <person name="Blin K."/>
            <person name="Weber T."/>
        </authorList>
    </citation>
    <scope>NUCLEOTIDE SEQUENCE [LARGE SCALE GENOMIC DNA]</scope>
    <source>
        <strain evidence="3 4">NBC_00319</strain>
    </source>
</reference>
<feature type="domain" description="Serpin" evidence="2">
    <location>
        <begin position="25"/>
        <end position="386"/>
    </location>
</feature>
<dbReference type="AlphaFoldDB" id="A0AAU4K2E1"/>